<proteinExistence type="predicted"/>
<sequence length="73" mass="8332">MRKRDIVFLLARGLGLWLWLHVISFVLRCRLCWLCAGSFNPSRTSEERFPESAGGEGRGAVPFACSTESWEDR</sequence>
<dbReference type="Proteomes" id="UP000256964">
    <property type="component" value="Unassembled WGS sequence"/>
</dbReference>
<gene>
    <name evidence="2" type="ORF">OH76DRAFT_1395905</name>
</gene>
<evidence type="ECO:0000256" key="1">
    <source>
        <dbReference type="SAM" id="MobiDB-lite"/>
    </source>
</evidence>
<evidence type="ECO:0000313" key="3">
    <source>
        <dbReference type="Proteomes" id="UP000256964"/>
    </source>
</evidence>
<accession>A0A371DW42</accession>
<organism evidence="2 3">
    <name type="scientific">Lentinus brumalis</name>
    <dbReference type="NCBI Taxonomy" id="2498619"/>
    <lineage>
        <taxon>Eukaryota</taxon>
        <taxon>Fungi</taxon>
        <taxon>Dikarya</taxon>
        <taxon>Basidiomycota</taxon>
        <taxon>Agaricomycotina</taxon>
        <taxon>Agaricomycetes</taxon>
        <taxon>Polyporales</taxon>
        <taxon>Polyporaceae</taxon>
        <taxon>Lentinus</taxon>
    </lineage>
</organism>
<name>A0A371DW42_9APHY</name>
<dbReference type="EMBL" id="KZ857380">
    <property type="protein sequence ID" value="RDX56772.1"/>
    <property type="molecule type" value="Genomic_DNA"/>
</dbReference>
<dbReference type="AlphaFoldDB" id="A0A371DW42"/>
<reference evidence="2 3" key="1">
    <citation type="journal article" date="2018" name="Biotechnol. Biofuels">
        <title>Integrative visual omics of the white-rot fungus Polyporus brumalis exposes the biotechnological potential of its oxidative enzymes for delignifying raw plant biomass.</title>
        <authorList>
            <person name="Miyauchi S."/>
            <person name="Rancon A."/>
            <person name="Drula E."/>
            <person name="Hage H."/>
            <person name="Chaduli D."/>
            <person name="Favel A."/>
            <person name="Grisel S."/>
            <person name="Henrissat B."/>
            <person name="Herpoel-Gimbert I."/>
            <person name="Ruiz-Duenas F.J."/>
            <person name="Chevret D."/>
            <person name="Hainaut M."/>
            <person name="Lin J."/>
            <person name="Wang M."/>
            <person name="Pangilinan J."/>
            <person name="Lipzen A."/>
            <person name="Lesage-Meessen L."/>
            <person name="Navarro D."/>
            <person name="Riley R."/>
            <person name="Grigoriev I.V."/>
            <person name="Zhou S."/>
            <person name="Raouche S."/>
            <person name="Rosso M.N."/>
        </authorList>
    </citation>
    <scope>NUCLEOTIDE SEQUENCE [LARGE SCALE GENOMIC DNA]</scope>
    <source>
        <strain evidence="2 3">BRFM 1820</strain>
    </source>
</reference>
<keyword evidence="3" id="KW-1185">Reference proteome</keyword>
<feature type="region of interest" description="Disordered" evidence="1">
    <location>
        <begin position="40"/>
        <end position="73"/>
    </location>
</feature>
<protein>
    <submittedName>
        <fullName evidence="2">Uncharacterized protein</fullName>
    </submittedName>
</protein>
<evidence type="ECO:0000313" key="2">
    <source>
        <dbReference type="EMBL" id="RDX56772.1"/>
    </source>
</evidence>